<sequence length="27" mass="2888">MHCAFCCGIYPLLQPAQFSALCPSTEG</sequence>
<proteinExistence type="predicted"/>
<evidence type="ECO:0000313" key="1">
    <source>
        <dbReference type="EMBL" id="JAH84131.1"/>
    </source>
</evidence>
<dbReference type="AlphaFoldDB" id="A0A0E9W1C2"/>
<name>A0A0E9W1C2_ANGAN</name>
<dbReference type="EMBL" id="GBXM01024446">
    <property type="protein sequence ID" value="JAH84131.1"/>
    <property type="molecule type" value="Transcribed_RNA"/>
</dbReference>
<protein>
    <submittedName>
        <fullName evidence="1">Uncharacterized protein</fullName>
    </submittedName>
</protein>
<organism evidence="1">
    <name type="scientific">Anguilla anguilla</name>
    <name type="common">European freshwater eel</name>
    <name type="synonym">Muraena anguilla</name>
    <dbReference type="NCBI Taxonomy" id="7936"/>
    <lineage>
        <taxon>Eukaryota</taxon>
        <taxon>Metazoa</taxon>
        <taxon>Chordata</taxon>
        <taxon>Craniata</taxon>
        <taxon>Vertebrata</taxon>
        <taxon>Euteleostomi</taxon>
        <taxon>Actinopterygii</taxon>
        <taxon>Neopterygii</taxon>
        <taxon>Teleostei</taxon>
        <taxon>Anguilliformes</taxon>
        <taxon>Anguillidae</taxon>
        <taxon>Anguilla</taxon>
    </lineage>
</organism>
<accession>A0A0E9W1C2</accession>
<reference evidence="1" key="1">
    <citation type="submission" date="2014-11" db="EMBL/GenBank/DDBJ databases">
        <authorList>
            <person name="Amaro Gonzalez C."/>
        </authorList>
    </citation>
    <scope>NUCLEOTIDE SEQUENCE</scope>
</reference>
<reference evidence="1" key="2">
    <citation type="journal article" date="2015" name="Fish Shellfish Immunol.">
        <title>Early steps in the European eel (Anguilla anguilla)-Vibrio vulnificus interaction in the gills: Role of the RtxA13 toxin.</title>
        <authorList>
            <person name="Callol A."/>
            <person name="Pajuelo D."/>
            <person name="Ebbesson L."/>
            <person name="Teles M."/>
            <person name="MacKenzie S."/>
            <person name="Amaro C."/>
        </authorList>
    </citation>
    <scope>NUCLEOTIDE SEQUENCE</scope>
</reference>